<dbReference type="GeneID" id="41972122"/>
<feature type="compositionally biased region" description="Basic and acidic residues" evidence="1">
    <location>
        <begin position="209"/>
        <end position="225"/>
    </location>
</feature>
<dbReference type="Proteomes" id="UP000319257">
    <property type="component" value="Unassembled WGS sequence"/>
</dbReference>
<feature type="chain" id="PRO_5021225133" evidence="2">
    <location>
        <begin position="24"/>
        <end position="381"/>
    </location>
</feature>
<comment type="caution">
    <text evidence="3">The sequence shown here is derived from an EMBL/GenBank/DDBJ whole genome shotgun (WGS) entry which is preliminary data.</text>
</comment>
<keyword evidence="2" id="KW-0732">Signal</keyword>
<organism evidence="3 4">
    <name type="scientific">Thyridium curvatum</name>
    <dbReference type="NCBI Taxonomy" id="1093900"/>
    <lineage>
        <taxon>Eukaryota</taxon>
        <taxon>Fungi</taxon>
        <taxon>Dikarya</taxon>
        <taxon>Ascomycota</taxon>
        <taxon>Pezizomycotina</taxon>
        <taxon>Sordariomycetes</taxon>
        <taxon>Sordariomycetidae</taxon>
        <taxon>Thyridiales</taxon>
        <taxon>Thyridiaceae</taxon>
        <taxon>Thyridium</taxon>
    </lineage>
</organism>
<proteinExistence type="predicted"/>
<dbReference type="AlphaFoldDB" id="A0A507B5S7"/>
<feature type="compositionally biased region" description="Basic and acidic residues" evidence="1">
    <location>
        <begin position="189"/>
        <end position="202"/>
    </location>
</feature>
<dbReference type="EMBL" id="SKBQ01000023">
    <property type="protein sequence ID" value="TPX15117.1"/>
    <property type="molecule type" value="Genomic_DNA"/>
</dbReference>
<sequence length="381" mass="41842">MHARTSQGLTVLALAALISTTQATLAMVIGVPACAANGHGDAKGIWETSAEDCQKVIYAMDGKGAELFHPPEEWLQHQYVNRNSCLPETQLVTNLWCSRTVAKEGKCEVFLCGNGHGDAEISAGAIATAAADIHAFCRLNGNAGGRTTVYTQEGDGLKNSALVQLGQIHKDELKKVKRGEEELPEEEDLLKKDSLINGHHLELPGPRGELSKRRAERALQTRSDPDDYDNGDGANEGEQHDIDPANVMQLATQFVNDMRRVFAEPNPNFRNTAGVRMRFQDRHRNRQVYVTMAYLAADGRTVVDLQRASRDSTLSDMVGRVVGGWHMGGFRTFFTNHIWRFQRGNPNGPHTDLGRIAINVEDVIPDYPLPPLAMIPGGSLN</sequence>
<reference evidence="3 4" key="1">
    <citation type="submission" date="2019-06" db="EMBL/GenBank/DDBJ databases">
        <title>Draft genome sequence of the filamentous fungus Phialemoniopsis curvata isolated from diesel fuel.</title>
        <authorList>
            <person name="Varaljay V.A."/>
            <person name="Lyon W.J."/>
            <person name="Crouch A.L."/>
            <person name="Drake C.E."/>
            <person name="Hollomon J.M."/>
            <person name="Nadeau L.J."/>
            <person name="Nunn H.S."/>
            <person name="Stevenson B.S."/>
            <person name="Bojanowski C.L."/>
            <person name="Crookes-Goodson W.J."/>
        </authorList>
    </citation>
    <scope>NUCLEOTIDE SEQUENCE [LARGE SCALE GENOMIC DNA]</scope>
    <source>
        <strain evidence="3 4">D216</strain>
    </source>
</reference>
<name>A0A507B5S7_9PEZI</name>
<accession>A0A507B5S7</accession>
<gene>
    <name evidence="3" type="ORF">E0L32_004675</name>
</gene>
<dbReference type="RefSeq" id="XP_030996828.1">
    <property type="nucleotide sequence ID" value="XM_031139111.1"/>
</dbReference>
<evidence type="ECO:0000313" key="4">
    <source>
        <dbReference type="Proteomes" id="UP000319257"/>
    </source>
</evidence>
<protein>
    <submittedName>
        <fullName evidence="3">Uncharacterized protein</fullName>
    </submittedName>
</protein>
<feature type="region of interest" description="Disordered" evidence="1">
    <location>
        <begin position="176"/>
        <end position="242"/>
    </location>
</feature>
<dbReference type="InParanoid" id="A0A507B5S7"/>
<evidence type="ECO:0000256" key="1">
    <source>
        <dbReference type="SAM" id="MobiDB-lite"/>
    </source>
</evidence>
<evidence type="ECO:0000256" key="2">
    <source>
        <dbReference type="SAM" id="SignalP"/>
    </source>
</evidence>
<feature type="signal peptide" evidence="2">
    <location>
        <begin position="1"/>
        <end position="23"/>
    </location>
</feature>
<keyword evidence="4" id="KW-1185">Reference proteome</keyword>
<evidence type="ECO:0000313" key="3">
    <source>
        <dbReference type="EMBL" id="TPX15117.1"/>
    </source>
</evidence>